<keyword evidence="2" id="KW-0663">Pyridoxal phosphate</keyword>
<dbReference type="EC" id="4.1.1.81" evidence="4"/>
<evidence type="ECO:0000256" key="1">
    <source>
        <dbReference type="ARBA" id="ARBA00001933"/>
    </source>
</evidence>
<keyword evidence="5" id="KW-1185">Reference proteome</keyword>
<protein>
    <submittedName>
        <fullName evidence="4">Threonine-phosphate decarboxylase</fullName>
        <ecNumber evidence="4">4.1.1.81</ecNumber>
    </submittedName>
</protein>
<dbReference type="Proteomes" id="UP000052015">
    <property type="component" value="Unassembled WGS sequence"/>
</dbReference>
<comment type="cofactor">
    <cofactor evidence="1">
        <name>pyridoxal 5'-phosphate</name>
        <dbReference type="ChEBI" id="CHEBI:597326"/>
    </cofactor>
</comment>
<keyword evidence="4" id="KW-0456">Lyase</keyword>
<sequence length="342" mass="39821">MHGGDIYSHNKKVIDFSSNINPLGVMPELKEYLIKCFDEVSVYPDIKYRRLKKNIADYLNVEPSQVVAGNGAVEIINNFILFFDRVVVFTPCFSEYVLRAKALNKEVRKFKYDSNFEIAIEELKNNIRPKDLIILGNPNNPNGKRIDREVLINLAVITQEKGAFLMLDEAFYEFCPYDYDSIELLKNFDDICIIRAATKFFALPGIRLGYAKVSANWAERYKEIELPWSINSFADAATEIIFKNKDYIKKSKEYINEERQYMLNILSKIKNIVAYKTDANFILIKLLKYDEDFIYNRLLEKGILIRKCSNIDGLDKSYIRIAIKSREYNDLILKELIDILGE</sequence>
<name>A0A0R3JR32_CALMK</name>
<comment type="caution">
    <text evidence="4">The sequence shown here is derived from an EMBL/GenBank/DDBJ whole genome shotgun (WGS) entry which is preliminary data.</text>
</comment>
<dbReference type="PANTHER" id="PTHR42885">
    <property type="entry name" value="HISTIDINOL-PHOSPHATE AMINOTRANSFERASE-RELATED"/>
    <property type="match status" value="1"/>
</dbReference>
<evidence type="ECO:0000313" key="5">
    <source>
        <dbReference type="Proteomes" id="UP000052015"/>
    </source>
</evidence>
<evidence type="ECO:0000259" key="3">
    <source>
        <dbReference type="Pfam" id="PF00155"/>
    </source>
</evidence>
<dbReference type="RefSeq" id="WP_242859337.1">
    <property type="nucleotide sequence ID" value="NZ_LKHP01000020.1"/>
</dbReference>
<reference evidence="4 5" key="1">
    <citation type="submission" date="2015-09" db="EMBL/GenBank/DDBJ databases">
        <title>Draft genome sequence of a Caloramator mitchellensis, a moderate thermophile from the Great Artesian Basin of Australia.</title>
        <authorList>
            <person name="Patel B.K."/>
        </authorList>
    </citation>
    <scope>NUCLEOTIDE SEQUENCE [LARGE SCALE GENOMIC DNA]</scope>
    <source>
        <strain evidence="4 5">VF08</strain>
    </source>
</reference>
<dbReference type="EMBL" id="LKHP01000020">
    <property type="protein sequence ID" value="KRQ85923.1"/>
    <property type="molecule type" value="Genomic_DNA"/>
</dbReference>
<dbReference type="AlphaFoldDB" id="A0A0R3JR32"/>
<dbReference type="InterPro" id="IPR015421">
    <property type="entry name" value="PyrdxlP-dep_Trfase_major"/>
</dbReference>
<dbReference type="InterPro" id="IPR004839">
    <property type="entry name" value="Aminotransferase_I/II_large"/>
</dbReference>
<dbReference type="Pfam" id="PF00155">
    <property type="entry name" value="Aminotran_1_2"/>
    <property type="match status" value="1"/>
</dbReference>
<gene>
    <name evidence="4" type="primary">cobD</name>
    <name evidence="4" type="ORF">ABG79_02297</name>
</gene>
<dbReference type="GO" id="GO:0030170">
    <property type="term" value="F:pyridoxal phosphate binding"/>
    <property type="evidence" value="ECO:0007669"/>
    <property type="project" value="InterPro"/>
</dbReference>
<dbReference type="InterPro" id="IPR015422">
    <property type="entry name" value="PyrdxlP-dep_Trfase_small"/>
</dbReference>
<dbReference type="PANTHER" id="PTHR42885:SF1">
    <property type="entry name" value="THREONINE-PHOSPHATE DECARBOXYLASE"/>
    <property type="match status" value="1"/>
</dbReference>
<dbReference type="GO" id="GO:0048472">
    <property type="term" value="F:threonine-phosphate decarboxylase activity"/>
    <property type="evidence" value="ECO:0007669"/>
    <property type="project" value="UniProtKB-EC"/>
</dbReference>
<dbReference type="STRING" id="908809.ABG79_02297"/>
<dbReference type="CDD" id="cd00609">
    <property type="entry name" value="AAT_like"/>
    <property type="match status" value="1"/>
</dbReference>
<evidence type="ECO:0000313" key="4">
    <source>
        <dbReference type="EMBL" id="KRQ85923.1"/>
    </source>
</evidence>
<dbReference type="Gene3D" id="3.90.1150.10">
    <property type="entry name" value="Aspartate Aminotransferase, domain 1"/>
    <property type="match status" value="1"/>
</dbReference>
<dbReference type="SUPFAM" id="SSF53383">
    <property type="entry name" value="PLP-dependent transferases"/>
    <property type="match status" value="1"/>
</dbReference>
<dbReference type="InterPro" id="IPR015424">
    <property type="entry name" value="PyrdxlP-dep_Trfase"/>
</dbReference>
<dbReference type="PATRIC" id="fig|908809.3.peg.2284"/>
<dbReference type="Gene3D" id="3.40.640.10">
    <property type="entry name" value="Type I PLP-dependent aspartate aminotransferase-like (Major domain)"/>
    <property type="match status" value="1"/>
</dbReference>
<organism evidence="4 5">
    <name type="scientific">Caloramator mitchellensis</name>
    <dbReference type="NCBI Taxonomy" id="908809"/>
    <lineage>
        <taxon>Bacteria</taxon>
        <taxon>Bacillati</taxon>
        <taxon>Bacillota</taxon>
        <taxon>Clostridia</taxon>
        <taxon>Eubacteriales</taxon>
        <taxon>Clostridiaceae</taxon>
        <taxon>Caloramator</taxon>
    </lineage>
</organism>
<accession>A0A0R3JR32</accession>
<feature type="domain" description="Aminotransferase class I/classII large" evidence="3">
    <location>
        <begin position="11"/>
        <end position="332"/>
    </location>
</feature>
<proteinExistence type="predicted"/>
<evidence type="ECO:0000256" key="2">
    <source>
        <dbReference type="ARBA" id="ARBA00022898"/>
    </source>
</evidence>